<accession>L8GB29</accession>
<sequence length="290" mass="32514">MGISHLRIDASCVGFEQSFTLGEMSECCAASDSARHPQLTKGEIEGEIQGAGDIEFIGGKDKGGAGDYPLLSLREQRFSRDSSGRSNRVSLPRSVTWIDIRRSFSLVAEDFAAGATVEHGDKGKGKDIEGNRRVYIKRRSTGYRKRGQLIASLQTPVELSPTFKAGHRTTSRAHHKKLHNGRSRKRSTPLAIPIPKPLPRPRHHRQSRLLNFHTHLHPRLRPPHRPRRRRRLGCFPHLNPYVPTDSVAYANTRIIRIPRDWMIAGDLAPTFSATYPELLGEAGLGEAEFR</sequence>
<reference evidence="3" key="1">
    <citation type="submission" date="2010-09" db="EMBL/GenBank/DDBJ databases">
        <title>The genome sequence of Geomyces destructans 20631-21.</title>
        <authorList>
            <consortium name="The Broad Institute Genome Sequencing Platform"/>
            <person name="Cuomo C.A."/>
            <person name="Blehert D.S."/>
            <person name="Lorch J.M."/>
            <person name="Young S.K."/>
            <person name="Zeng Q."/>
            <person name="Gargeya S."/>
            <person name="Fitzgerald M."/>
            <person name="Haas B."/>
            <person name="Abouelleil A."/>
            <person name="Alvarado L."/>
            <person name="Arachchi H.M."/>
            <person name="Berlin A."/>
            <person name="Brown A."/>
            <person name="Chapman S.B."/>
            <person name="Chen Z."/>
            <person name="Dunbar C."/>
            <person name="Freedman E."/>
            <person name="Gearin G."/>
            <person name="Gellesch M."/>
            <person name="Goldberg J."/>
            <person name="Griggs A."/>
            <person name="Gujja S."/>
            <person name="Heiman D."/>
            <person name="Howarth C."/>
            <person name="Larson L."/>
            <person name="Lui A."/>
            <person name="MacDonald P.J.P."/>
            <person name="Montmayeur A."/>
            <person name="Murphy C."/>
            <person name="Neiman D."/>
            <person name="Pearson M."/>
            <person name="Priest M."/>
            <person name="Roberts A."/>
            <person name="Saif S."/>
            <person name="Shea T."/>
            <person name="Shenoy N."/>
            <person name="Sisk P."/>
            <person name="Stolte C."/>
            <person name="Sykes S."/>
            <person name="Wortman J."/>
            <person name="Nusbaum C."/>
            <person name="Birren B."/>
        </authorList>
    </citation>
    <scope>NUCLEOTIDE SEQUENCE [LARGE SCALE GENOMIC DNA]</scope>
    <source>
        <strain evidence="3">ATCC MYA-4855 / 20631-21</strain>
    </source>
</reference>
<evidence type="ECO:0000256" key="1">
    <source>
        <dbReference type="SAM" id="MobiDB-lite"/>
    </source>
</evidence>
<dbReference type="AlphaFoldDB" id="L8GB29"/>
<proteinExistence type="predicted"/>
<dbReference type="HOGENOM" id="CLU_960181_0_0_1"/>
<feature type="region of interest" description="Disordered" evidence="1">
    <location>
        <begin position="165"/>
        <end position="203"/>
    </location>
</feature>
<gene>
    <name evidence="2" type="ORF">GMDG_04475</name>
</gene>
<name>L8GB29_PSED2</name>
<dbReference type="InParanoid" id="L8GB29"/>
<evidence type="ECO:0000313" key="2">
    <source>
        <dbReference type="EMBL" id="ELR10074.1"/>
    </source>
</evidence>
<dbReference type="EMBL" id="GL573249">
    <property type="protein sequence ID" value="ELR10074.1"/>
    <property type="molecule type" value="Genomic_DNA"/>
</dbReference>
<dbReference type="STRING" id="658429.L8GB29"/>
<evidence type="ECO:0000313" key="3">
    <source>
        <dbReference type="Proteomes" id="UP000011064"/>
    </source>
</evidence>
<dbReference type="VEuPathDB" id="FungiDB:GMDG_04475"/>
<feature type="compositionally biased region" description="Basic residues" evidence="1">
    <location>
        <begin position="165"/>
        <end position="187"/>
    </location>
</feature>
<organism evidence="2 3">
    <name type="scientific">Pseudogymnoascus destructans (strain ATCC MYA-4855 / 20631-21)</name>
    <name type="common">Bat white-nose syndrome fungus</name>
    <name type="synonym">Geomyces destructans</name>
    <dbReference type="NCBI Taxonomy" id="658429"/>
    <lineage>
        <taxon>Eukaryota</taxon>
        <taxon>Fungi</taxon>
        <taxon>Dikarya</taxon>
        <taxon>Ascomycota</taxon>
        <taxon>Pezizomycotina</taxon>
        <taxon>Leotiomycetes</taxon>
        <taxon>Thelebolales</taxon>
        <taxon>Thelebolaceae</taxon>
        <taxon>Pseudogymnoascus</taxon>
    </lineage>
</organism>
<keyword evidence="3" id="KW-1185">Reference proteome</keyword>
<protein>
    <submittedName>
        <fullName evidence="2">Uncharacterized protein</fullName>
    </submittedName>
</protein>
<dbReference type="Proteomes" id="UP000011064">
    <property type="component" value="Unassembled WGS sequence"/>
</dbReference>